<feature type="signal peptide" evidence="1">
    <location>
        <begin position="1"/>
        <end position="19"/>
    </location>
</feature>
<sequence>MKKLLLPLLLLSLLLFGCARSPVQPVPAPDTPGPAPVEPPLPTAAPEPLWWEGVTVDDLPAVPAAPEEILAGAQAFYLLSELPEQDIALYGYGGSVLEDADFSGVLLRRGDTLTPFDQAYLPAVEPVLPELWWADFDGDGASELAVKYMIRNHTRSHVFELHFYAPEEGGGWTDCGLTDSDADALLAQQVAYAYDPGSRTITAALPDERVSYRLGDQDPEPAGDAPLCFLDRTFYRYRDGSFTGVYGTGVLLQGLGTPCYFASVTADVRYDGASVSLEHLHLTALGGV</sequence>
<evidence type="ECO:0000256" key="1">
    <source>
        <dbReference type="SAM" id="SignalP"/>
    </source>
</evidence>
<dbReference type="Proteomes" id="UP000661435">
    <property type="component" value="Unassembled WGS sequence"/>
</dbReference>
<name>A0A8J6MA01_9FIRM</name>
<protein>
    <recommendedName>
        <fullName evidence="4">Lipoprotein</fullName>
    </recommendedName>
</protein>
<gene>
    <name evidence="2" type="ORF">H8S57_08535</name>
</gene>
<dbReference type="EMBL" id="JACOPP010000009">
    <property type="protein sequence ID" value="MBC5733775.1"/>
    <property type="molecule type" value="Genomic_DNA"/>
</dbReference>
<evidence type="ECO:0000313" key="3">
    <source>
        <dbReference type="Proteomes" id="UP000661435"/>
    </source>
</evidence>
<keyword evidence="1" id="KW-0732">Signal</keyword>
<dbReference type="RefSeq" id="WP_186907661.1">
    <property type="nucleotide sequence ID" value="NZ_JACOPP010000009.1"/>
</dbReference>
<feature type="chain" id="PRO_5039108195" description="Lipoprotein" evidence="1">
    <location>
        <begin position="20"/>
        <end position="288"/>
    </location>
</feature>
<evidence type="ECO:0008006" key="4">
    <source>
        <dbReference type="Google" id="ProtNLM"/>
    </source>
</evidence>
<dbReference type="PROSITE" id="PS51257">
    <property type="entry name" value="PROKAR_LIPOPROTEIN"/>
    <property type="match status" value="1"/>
</dbReference>
<dbReference type="AlphaFoldDB" id="A0A8J6MA01"/>
<proteinExistence type="predicted"/>
<organism evidence="2 3">
    <name type="scientific">Lawsonibacter hominis</name>
    <dbReference type="NCBI Taxonomy" id="2763053"/>
    <lineage>
        <taxon>Bacteria</taxon>
        <taxon>Bacillati</taxon>
        <taxon>Bacillota</taxon>
        <taxon>Clostridia</taxon>
        <taxon>Eubacteriales</taxon>
        <taxon>Oscillospiraceae</taxon>
        <taxon>Lawsonibacter</taxon>
    </lineage>
</organism>
<keyword evidence="3" id="KW-1185">Reference proteome</keyword>
<accession>A0A8J6MA01</accession>
<evidence type="ECO:0000313" key="2">
    <source>
        <dbReference type="EMBL" id="MBC5733775.1"/>
    </source>
</evidence>
<comment type="caution">
    <text evidence="2">The sequence shown here is derived from an EMBL/GenBank/DDBJ whole genome shotgun (WGS) entry which is preliminary data.</text>
</comment>
<reference evidence="2" key="1">
    <citation type="submission" date="2020-08" db="EMBL/GenBank/DDBJ databases">
        <title>Genome public.</title>
        <authorList>
            <person name="Liu C."/>
            <person name="Sun Q."/>
        </authorList>
    </citation>
    <scope>NUCLEOTIDE SEQUENCE</scope>
    <source>
        <strain evidence="2">NSJ-51</strain>
    </source>
</reference>